<accession>A0A9N9S746</accession>
<dbReference type="OrthoDB" id="6236007at2759"/>
<dbReference type="EMBL" id="OU895880">
    <property type="protein sequence ID" value="CAG9811839.1"/>
    <property type="molecule type" value="Genomic_DNA"/>
</dbReference>
<organism evidence="2 3">
    <name type="scientific">Chironomus riparius</name>
    <dbReference type="NCBI Taxonomy" id="315576"/>
    <lineage>
        <taxon>Eukaryota</taxon>
        <taxon>Metazoa</taxon>
        <taxon>Ecdysozoa</taxon>
        <taxon>Arthropoda</taxon>
        <taxon>Hexapoda</taxon>
        <taxon>Insecta</taxon>
        <taxon>Pterygota</taxon>
        <taxon>Neoptera</taxon>
        <taxon>Endopterygota</taxon>
        <taxon>Diptera</taxon>
        <taxon>Nematocera</taxon>
        <taxon>Chironomoidea</taxon>
        <taxon>Chironomidae</taxon>
        <taxon>Chironominae</taxon>
        <taxon>Chironomus</taxon>
    </lineage>
</organism>
<sequence>MRFILFSLLIFSIIFVTSQQEQPKCGENEEFFTCESNSRNSCKCLNVVKPDCNTGCMCKNGYCKFDRNGPCVRRQFLTQLSNQKEQRKEAKMKFVVGLFVCFVIAVVNATPQEEHNCGENEAYFECESSSREFCECNDFLLYDCRQGCQCKNGFCRVNGKCVPRTCIHPHFP</sequence>
<evidence type="ECO:0000256" key="1">
    <source>
        <dbReference type="SAM" id="SignalP"/>
    </source>
</evidence>
<protein>
    <recommendedName>
        <fullName evidence="4">TIL domain-containing protein</fullName>
    </recommendedName>
</protein>
<gene>
    <name evidence="2" type="ORF">CHIRRI_LOCUS14647</name>
</gene>
<keyword evidence="3" id="KW-1185">Reference proteome</keyword>
<name>A0A9N9S746_9DIPT</name>
<feature type="signal peptide" evidence="1">
    <location>
        <begin position="1"/>
        <end position="19"/>
    </location>
</feature>
<evidence type="ECO:0000313" key="3">
    <source>
        <dbReference type="Proteomes" id="UP001153620"/>
    </source>
</evidence>
<proteinExistence type="predicted"/>
<reference evidence="2" key="2">
    <citation type="submission" date="2022-10" db="EMBL/GenBank/DDBJ databases">
        <authorList>
            <consortium name="ENA_rothamsted_submissions"/>
            <consortium name="culmorum"/>
            <person name="King R."/>
        </authorList>
    </citation>
    <scope>NUCLEOTIDE SEQUENCE</scope>
</reference>
<evidence type="ECO:0008006" key="4">
    <source>
        <dbReference type="Google" id="ProtNLM"/>
    </source>
</evidence>
<dbReference type="AlphaFoldDB" id="A0A9N9S746"/>
<keyword evidence="1" id="KW-0732">Signal</keyword>
<dbReference type="Proteomes" id="UP001153620">
    <property type="component" value="Chromosome 4"/>
</dbReference>
<evidence type="ECO:0000313" key="2">
    <source>
        <dbReference type="EMBL" id="CAG9811839.1"/>
    </source>
</evidence>
<reference evidence="2" key="1">
    <citation type="submission" date="2022-01" db="EMBL/GenBank/DDBJ databases">
        <authorList>
            <person name="King R."/>
        </authorList>
    </citation>
    <scope>NUCLEOTIDE SEQUENCE</scope>
</reference>
<feature type="chain" id="PRO_5040343033" description="TIL domain-containing protein" evidence="1">
    <location>
        <begin position="20"/>
        <end position="172"/>
    </location>
</feature>